<comment type="caution">
    <text evidence="5">The sequence shown here is derived from an EMBL/GenBank/DDBJ whole genome shotgun (WGS) entry which is preliminary data.</text>
</comment>
<organism evidence="5 6">
    <name type="scientific">Blastococcus xanthinilyticus</name>
    <dbReference type="NCBI Taxonomy" id="1564164"/>
    <lineage>
        <taxon>Bacteria</taxon>
        <taxon>Bacillati</taxon>
        <taxon>Actinomycetota</taxon>
        <taxon>Actinomycetes</taxon>
        <taxon>Geodermatophilales</taxon>
        <taxon>Geodermatophilaceae</taxon>
        <taxon>Blastococcus</taxon>
    </lineage>
</organism>
<dbReference type="AlphaFoldDB" id="A0A5S5CP43"/>
<sequence length="254" mass="26588">MAGARREGGPIGARSFGPVAAGYAVLRPTYPPDAVDFLLAGPDRRRTVLDLGAGTGLLTEVVTGAGHRVVAVDPSPEMLAQLSRRLPGVGTAVGTAEAVPLADAAVDAVVAGQAAHWFAPAPAAREIRRVLRAGGNLGLIWNTRDERVPWVGALGALIAEVSHGHEAEQGVVADLAAELPADVATTESRIVQRLTPEEVVAGIGTRSYVAVMDEARRRTFLAAVRELLAAHPGTRGRPVLELPYVTCAYRLTPR</sequence>
<dbReference type="InterPro" id="IPR051052">
    <property type="entry name" value="Diverse_substrate_MTase"/>
</dbReference>
<evidence type="ECO:0000259" key="4">
    <source>
        <dbReference type="Pfam" id="PF08241"/>
    </source>
</evidence>
<dbReference type="SUPFAM" id="SSF53335">
    <property type="entry name" value="S-adenosyl-L-methionine-dependent methyltransferases"/>
    <property type="match status" value="1"/>
</dbReference>
<dbReference type="Pfam" id="PF08241">
    <property type="entry name" value="Methyltransf_11"/>
    <property type="match status" value="1"/>
</dbReference>
<name>A0A5S5CP43_9ACTN</name>
<evidence type="ECO:0000313" key="6">
    <source>
        <dbReference type="Proteomes" id="UP000322499"/>
    </source>
</evidence>
<gene>
    <name evidence="5" type="ORF">BD833_11334</name>
</gene>
<dbReference type="GO" id="GO:0008757">
    <property type="term" value="F:S-adenosylmethionine-dependent methyltransferase activity"/>
    <property type="evidence" value="ECO:0007669"/>
    <property type="project" value="InterPro"/>
</dbReference>
<dbReference type="PANTHER" id="PTHR44942:SF4">
    <property type="entry name" value="METHYLTRANSFERASE TYPE 11 DOMAIN-CONTAINING PROTEIN"/>
    <property type="match status" value="1"/>
</dbReference>
<dbReference type="GO" id="GO:0032259">
    <property type="term" value="P:methylation"/>
    <property type="evidence" value="ECO:0007669"/>
    <property type="project" value="UniProtKB-KW"/>
</dbReference>
<dbReference type="CDD" id="cd02440">
    <property type="entry name" value="AdoMet_MTases"/>
    <property type="match status" value="1"/>
</dbReference>
<proteinExistence type="inferred from homology"/>
<evidence type="ECO:0000256" key="3">
    <source>
        <dbReference type="ARBA" id="ARBA00022679"/>
    </source>
</evidence>
<dbReference type="PANTHER" id="PTHR44942">
    <property type="entry name" value="METHYLTRANSF_11 DOMAIN-CONTAINING PROTEIN"/>
    <property type="match status" value="1"/>
</dbReference>
<dbReference type="RefSeq" id="WP_243737775.1">
    <property type="nucleotide sequence ID" value="NZ_VNHW01000013.1"/>
</dbReference>
<evidence type="ECO:0000313" key="5">
    <source>
        <dbReference type="EMBL" id="TYP84774.1"/>
    </source>
</evidence>
<protein>
    <submittedName>
        <fullName evidence="5">Methyltransferase family protein</fullName>
    </submittedName>
</protein>
<reference evidence="5 6" key="1">
    <citation type="submission" date="2019-07" db="EMBL/GenBank/DDBJ databases">
        <title>Genomic Encyclopedia of Archaeal and Bacterial Type Strains, Phase II (KMG-II): from individual species to whole genera.</title>
        <authorList>
            <person name="Goeker M."/>
        </authorList>
    </citation>
    <scope>NUCLEOTIDE SEQUENCE [LARGE SCALE GENOMIC DNA]</scope>
    <source>
        <strain evidence="5 6">DSM 46842</strain>
    </source>
</reference>
<dbReference type="Proteomes" id="UP000322499">
    <property type="component" value="Unassembled WGS sequence"/>
</dbReference>
<keyword evidence="3 5" id="KW-0808">Transferase</keyword>
<keyword evidence="6" id="KW-1185">Reference proteome</keyword>
<dbReference type="EMBL" id="VNHW01000013">
    <property type="protein sequence ID" value="TYP84774.1"/>
    <property type="molecule type" value="Genomic_DNA"/>
</dbReference>
<keyword evidence="2 5" id="KW-0489">Methyltransferase</keyword>
<dbReference type="InterPro" id="IPR013216">
    <property type="entry name" value="Methyltransf_11"/>
</dbReference>
<dbReference type="Gene3D" id="3.40.50.150">
    <property type="entry name" value="Vaccinia Virus protein VP39"/>
    <property type="match status" value="1"/>
</dbReference>
<accession>A0A5S5CP43</accession>
<feature type="domain" description="Methyltransferase type 11" evidence="4">
    <location>
        <begin position="49"/>
        <end position="137"/>
    </location>
</feature>
<evidence type="ECO:0000256" key="1">
    <source>
        <dbReference type="ARBA" id="ARBA00008361"/>
    </source>
</evidence>
<comment type="similarity">
    <text evidence="1">Belongs to the methyltransferase superfamily.</text>
</comment>
<dbReference type="InterPro" id="IPR029063">
    <property type="entry name" value="SAM-dependent_MTases_sf"/>
</dbReference>
<evidence type="ECO:0000256" key="2">
    <source>
        <dbReference type="ARBA" id="ARBA00022603"/>
    </source>
</evidence>